<evidence type="ECO:0000313" key="1">
    <source>
        <dbReference type="EMBL" id="VDN99715.1"/>
    </source>
</evidence>
<keyword evidence="2" id="KW-1185">Reference proteome</keyword>
<dbReference type="EMBL" id="UZAE01002413">
    <property type="protein sequence ID" value="VDN99715.1"/>
    <property type="molecule type" value="Genomic_DNA"/>
</dbReference>
<proteinExistence type="predicted"/>
<accession>A0A0R3T9W9</accession>
<dbReference type="WBParaSite" id="HNAJ_0000385801-mRNA-1">
    <property type="protein sequence ID" value="HNAJ_0000385801-mRNA-1"/>
    <property type="gene ID" value="HNAJ_0000385801"/>
</dbReference>
<gene>
    <name evidence="1" type="ORF">HNAJ_LOCUS3856</name>
</gene>
<evidence type="ECO:0000313" key="2">
    <source>
        <dbReference type="Proteomes" id="UP000278807"/>
    </source>
</evidence>
<dbReference type="AlphaFoldDB" id="A0A0R3T9W9"/>
<dbReference type="OrthoDB" id="10425472at2759"/>
<protein>
    <submittedName>
        <fullName evidence="1 3">Uncharacterized protein</fullName>
    </submittedName>
</protein>
<sequence length="160" mass="17718">MSKERSPEDTQINLQPPWNDLKTLSFSSQTIQHPVFHHNNNGEACTSKRDVNVSDSDQSNGLYMLHSNTLGSPTDQQSCSYLTCQTTKSSPPFPQRYRTIILRSVGHQPAPAASQLLLPTSIATTLRHQNDRILISNGDHNHTQAPSPCSSTCTENNTFV</sequence>
<evidence type="ECO:0000313" key="3">
    <source>
        <dbReference type="WBParaSite" id="HNAJ_0000385801-mRNA-1"/>
    </source>
</evidence>
<reference evidence="3" key="1">
    <citation type="submission" date="2017-02" db="UniProtKB">
        <authorList>
            <consortium name="WormBaseParasite"/>
        </authorList>
    </citation>
    <scope>IDENTIFICATION</scope>
</reference>
<organism evidence="3">
    <name type="scientific">Rodentolepis nana</name>
    <name type="common">Dwarf tapeworm</name>
    <name type="synonym">Hymenolepis nana</name>
    <dbReference type="NCBI Taxonomy" id="102285"/>
    <lineage>
        <taxon>Eukaryota</taxon>
        <taxon>Metazoa</taxon>
        <taxon>Spiralia</taxon>
        <taxon>Lophotrochozoa</taxon>
        <taxon>Platyhelminthes</taxon>
        <taxon>Cestoda</taxon>
        <taxon>Eucestoda</taxon>
        <taxon>Cyclophyllidea</taxon>
        <taxon>Hymenolepididae</taxon>
        <taxon>Rodentolepis</taxon>
    </lineage>
</organism>
<name>A0A0R3T9W9_RODNA</name>
<dbReference type="Proteomes" id="UP000278807">
    <property type="component" value="Unassembled WGS sequence"/>
</dbReference>
<reference evidence="1 2" key="2">
    <citation type="submission" date="2018-11" db="EMBL/GenBank/DDBJ databases">
        <authorList>
            <consortium name="Pathogen Informatics"/>
        </authorList>
    </citation>
    <scope>NUCLEOTIDE SEQUENCE [LARGE SCALE GENOMIC DNA]</scope>
</reference>